<dbReference type="InterPro" id="IPR036070">
    <property type="entry name" value="Nop_dom_sf"/>
</dbReference>
<gene>
    <name evidence="2" type="ORF">GCM10007108_07870</name>
</gene>
<evidence type="ECO:0000259" key="1">
    <source>
        <dbReference type="PROSITE" id="PS51358"/>
    </source>
</evidence>
<name>A0AA37BRJ8_9ARCH</name>
<dbReference type="PANTHER" id="PTHR10894:SF0">
    <property type="entry name" value="NUCLEOLAR PROTEIN 56"/>
    <property type="match status" value="1"/>
</dbReference>
<dbReference type="RefSeq" id="WP_229657484.1">
    <property type="nucleotide sequence ID" value="NZ_BMNY01000001.1"/>
</dbReference>
<proteinExistence type="predicted"/>
<dbReference type="InterPro" id="IPR045056">
    <property type="entry name" value="Nop56/Nop58"/>
</dbReference>
<dbReference type="Proteomes" id="UP000632195">
    <property type="component" value="Unassembled WGS sequence"/>
</dbReference>
<feature type="domain" description="Nop" evidence="1">
    <location>
        <begin position="151"/>
        <end position="269"/>
    </location>
</feature>
<accession>A0AA37BRJ8</accession>
<evidence type="ECO:0000313" key="2">
    <source>
        <dbReference type="EMBL" id="GGM72118.1"/>
    </source>
</evidence>
<dbReference type="Pfam" id="PF01798">
    <property type="entry name" value="Nop"/>
    <property type="match status" value="1"/>
</dbReference>
<dbReference type="AlphaFoldDB" id="A0AA37BRJ8"/>
<dbReference type="EMBL" id="BMNY01000001">
    <property type="protein sequence ID" value="GGM72118.1"/>
    <property type="molecule type" value="Genomic_DNA"/>
</dbReference>
<reference evidence="2" key="1">
    <citation type="journal article" date="2014" name="Int. J. Syst. Evol. Microbiol.">
        <title>Complete genome sequence of Corynebacterium casei LMG S-19264T (=DSM 44701T), isolated from a smear-ripened cheese.</title>
        <authorList>
            <consortium name="US DOE Joint Genome Institute (JGI-PGF)"/>
            <person name="Walter F."/>
            <person name="Albersmeier A."/>
            <person name="Kalinowski J."/>
            <person name="Ruckert C."/>
        </authorList>
    </citation>
    <scope>NUCLEOTIDE SEQUENCE</scope>
    <source>
        <strain evidence="2">JCM 13583</strain>
    </source>
</reference>
<evidence type="ECO:0000313" key="3">
    <source>
        <dbReference type="Proteomes" id="UP000632195"/>
    </source>
</evidence>
<dbReference type="InterPro" id="IPR002687">
    <property type="entry name" value="Nop_dom"/>
</dbReference>
<comment type="caution">
    <text evidence="2">The sequence shown here is derived from an EMBL/GenBank/DDBJ whole genome shotgun (WGS) entry which is preliminary data.</text>
</comment>
<sequence>MSGRSVRWYGVRRGEATEFFRDLDRDFIGVFDSLRSGSVPETGGTRPGIDLRQAMIEYAKKRLREEFTEDQVLIRGYLLKKELDTALNSLVSRVSYIEEAEGKEYSSGDICSYLRALRPGSIDESVISGIRSLCDARETLLSDLEGKALKVAPNTLRLVGLEATLELLYRTGGLRRLASLPASRIQLVGAERALFRHLTSGSPPPKHGCIFKAPLISSLRAEDRGRAARVLACKIAIASRADLLGRDLGEEAIARFVADVKRAGFKSSRVRSGRHASRRVS</sequence>
<dbReference type="PROSITE" id="PS51358">
    <property type="entry name" value="NOP"/>
    <property type="match status" value="1"/>
</dbReference>
<dbReference type="SUPFAM" id="SSF89124">
    <property type="entry name" value="Nop domain"/>
    <property type="match status" value="1"/>
</dbReference>
<dbReference type="InterPro" id="IPR042239">
    <property type="entry name" value="Nop_C"/>
</dbReference>
<keyword evidence="3" id="KW-1185">Reference proteome</keyword>
<dbReference type="GO" id="GO:0031428">
    <property type="term" value="C:box C/D methylation guide snoRNP complex"/>
    <property type="evidence" value="ECO:0007669"/>
    <property type="project" value="InterPro"/>
</dbReference>
<reference evidence="2" key="2">
    <citation type="submission" date="2022-09" db="EMBL/GenBank/DDBJ databases">
        <authorList>
            <person name="Sun Q."/>
            <person name="Ohkuma M."/>
        </authorList>
    </citation>
    <scope>NUCLEOTIDE SEQUENCE</scope>
    <source>
        <strain evidence="2">JCM 13583</strain>
    </source>
</reference>
<dbReference type="Gene3D" id="1.10.246.90">
    <property type="entry name" value="Nop domain"/>
    <property type="match status" value="1"/>
</dbReference>
<dbReference type="GO" id="GO:0030515">
    <property type="term" value="F:snoRNA binding"/>
    <property type="evidence" value="ECO:0007669"/>
    <property type="project" value="InterPro"/>
</dbReference>
<dbReference type="PANTHER" id="PTHR10894">
    <property type="entry name" value="NUCLEOLAR PROTEIN 5 NUCLEOLAR PROTEIN NOP5 NOP58"/>
    <property type="match status" value="1"/>
</dbReference>
<organism evidence="2 3">
    <name type="scientific">Thermogymnomonas acidicola</name>
    <dbReference type="NCBI Taxonomy" id="399579"/>
    <lineage>
        <taxon>Archaea</taxon>
        <taxon>Methanobacteriati</taxon>
        <taxon>Thermoplasmatota</taxon>
        <taxon>Thermoplasmata</taxon>
        <taxon>Thermoplasmatales</taxon>
        <taxon>Thermogymnomonas</taxon>
    </lineage>
</organism>
<protein>
    <recommendedName>
        <fullName evidence="1">Nop domain-containing protein</fullName>
    </recommendedName>
</protein>